<feature type="region of interest" description="Disordered" evidence="1">
    <location>
        <begin position="1"/>
        <end position="52"/>
    </location>
</feature>
<dbReference type="EMBL" id="GBRH01158346">
    <property type="protein sequence ID" value="JAE39550.1"/>
    <property type="molecule type" value="Transcribed_RNA"/>
</dbReference>
<reference evidence="2" key="1">
    <citation type="submission" date="2014-09" db="EMBL/GenBank/DDBJ databases">
        <authorList>
            <person name="Magalhaes I.L.F."/>
            <person name="Oliveira U."/>
            <person name="Santos F.R."/>
            <person name="Vidigal T.H.D.A."/>
            <person name="Brescovit A.D."/>
            <person name="Santos A.J."/>
        </authorList>
    </citation>
    <scope>NUCLEOTIDE SEQUENCE</scope>
    <source>
        <tissue evidence="2">Shoot tissue taken approximately 20 cm above the soil surface</tissue>
    </source>
</reference>
<reference evidence="2" key="2">
    <citation type="journal article" date="2015" name="Data Brief">
        <title>Shoot transcriptome of the giant reed, Arundo donax.</title>
        <authorList>
            <person name="Barrero R.A."/>
            <person name="Guerrero F.D."/>
            <person name="Moolhuijzen P."/>
            <person name="Goolsby J.A."/>
            <person name="Tidwell J."/>
            <person name="Bellgard S.E."/>
            <person name="Bellgard M.I."/>
        </authorList>
    </citation>
    <scope>NUCLEOTIDE SEQUENCE</scope>
    <source>
        <tissue evidence="2">Shoot tissue taken approximately 20 cm above the soil surface</tissue>
    </source>
</reference>
<protein>
    <submittedName>
        <fullName evidence="2">Uncharacterized protein</fullName>
    </submittedName>
</protein>
<accession>A0A0A9HQZ8</accession>
<evidence type="ECO:0000313" key="2">
    <source>
        <dbReference type="EMBL" id="JAE39550.1"/>
    </source>
</evidence>
<feature type="compositionally biased region" description="Basic and acidic residues" evidence="1">
    <location>
        <begin position="1"/>
        <end position="24"/>
    </location>
</feature>
<evidence type="ECO:0000256" key="1">
    <source>
        <dbReference type="SAM" id="MobiDB-lite"/>
    </source>
</evidence>
<organism evidence="2">
    <name type="scientific">Arundo donax</name>
    <name type="common">Giant reed</name>
    <name type="synonym">Donax arundinaceus</name>
    <dbReference type="NCBI Taxonomy" id="35708"/>
    <lineage>
        <taxon>Eukaryota</taxon>
        <taxon>Viridiplantae</taxon>
        <taxon>Streptophyta</taxon>
        <taxon>Embryophyta</taxon>
        <taxon>Tracheophyta</taxon>
        <taxon>Spermatophyta</taxon>
        <taxon>Magnoliopsida</taxon>
        <taxon>Liliopsida</taxon>
        <taxon>Poales</taxon>
        <taxon>Poaceae</taxon>
        <taxon>PACMAD clade</taxon>
        <taxon>Arundinoideae</taxon>
        <taxon>Arundineae</taxon>
        <taxon>Arundo</taxon>
    </lineage>
</organism>
<proteinExistence type="predicted"/>
<dbReference type="AlphaFoldDB" id="A0A0A9HQZ8"/>
<sequence length="64" mass="7061">MDPHPPVDHAHQYPDQHRHYYADQHHHHHLAGGVTGGAAPARSRVPEAHPSEQCPFESVCVAAD</sequence>
<name>A0A0A9HQZ8_ARUDO</name>